<dbReference type="AlphaFoldDB" id="A0A9P6B7T6"/>
<dbReference type="EMBL" id="MU128924">
    <property type="protein sequence ID" value="KAF9518550.1"/>
    <property type="molecule type" value="Genomic_DNA"/>
</dbReference>
<sequence>MASLPAGIDTGELKILALVLPSYTLSVQGSAEHRPSFEDAFFMFLLSPIRSLKSREPSPKPVVISPVILPQPPPQGPPVHILPLPPPGVRSPTRSLKAQPSWTRSPRERSRERSPRTRSSRERSPRTRPSSPERPLRIQRIVASDADSRSSHFGQMPPPVVPPPKADSSQSSPSGPLAPPLSPRKPVADEEPQSNVSTTLVPRPTSSGQRNPNSPRAPLPPVPRAVDSDADSYSPPSPHLGARALRRPPREDSSQSSPSESPRMPADDEEPQLNVSTLARPAPSSRPNPNSPRAPLPPVPRAVDSDADSYSPPPAHLQPKASAADVVLITGSPSSSPSSPPVPPPRTPRADEVPPLNVSAPSPPNRVEDAGSRLTPPSYTLSIQGSVDQRLTPTLPRVCESCGDRLFDFPKSEVAVQLRGCLLRIRLLAPVISASHSILSLRFLRPDSRSVSPTSSYASNPSQLPATDTRGSSCPASHSISGTFKIKARTCYSAPPVILPPLQPQWQPVEIQTSSSPDEGSPIRPPIAQRRRKADQTRQRPSPNQDSDSDYPLSLPYRPDRVALRPAFPAQQNPNSPRAARPPIQRAVDSDTDSYPAPSPHQMKRSAELASLDFLENISSLPPPLSVREPTADKERQLNVPTALARPTFSTPQNPNSSRAVPAVHKVVDSDANSYSAPSPHTLLRMRDAVAPLADSS</sequence>
<organism evidence="2 3">
    <name type="scientific">Hydnum rufescens UP504</name>
    <dbReference type="NCBI Taxonomy" id="1448309"/>
    <lineage>
        <taxon>Eukaryota</taxon>
        <taxon>Fungi</taxon>
        <taxon>Dikarya</taxon>
        <taxon>Basidiomycota</taxon>
        <taxon>Agaricomycotina</taxon>
        <taxon>Agaricomycetes</taxon>
        <taxon>Cantharellales</taxon>
        <taxon>Hydnaceae</taxon>
        <taxon>Hydnum</taxon>
    </lineage>
</organism>
<feature type="region of interest" description="Disordered" evidence="1">
    <location>
        <begin position="74"/>
        <end position="379"/>
    </location>
</feature>
<comment type="caution">
    <text evidence="2">The sequence shown here is derived from an EMBL/GenBank/DDBJ whole genome shotgun (WGS) entry which is preliminary data.</text>
</comment>
<evidence type="ECO:0000313" key="3">
    <source>
        <dbReference type="Proteomes" id="UP000886523"/>
    </source>
</evidence>
<gene>
    <name evidence="2" type="ORF">BS47DRAFT_1482595</name>
</gene>
<dbReference type="Proteomes" id="UP000886523">
    <property type="component" value="Unassembled WGS sequence"/>
</dbReference>
<feature type="compositionally biased region" description="Pro residues" evidence="1">
    <location>
        <begin position="156"/>
        <end position="165"/>
    </location>
</feature>
<feature type="compositionally biased region" description="Low complexity" evidence="1">
    <location>
        <begin position="166"/>
        <end position="175"/>
    </location>
</feature>
<feature type="compositionally biased region" description="Polar residues" evidence="1">
    <location>
        <begin position="504"/>
        <end position="518"/>
    </location>
</feature>
<feature type="compositionally biased region" description="Pro residues" evidence="1">
    <location>
        <begin position="284"/>
        <end position="300"/>
    </location>
</feature>
<feature type="compositionally biased region" description="Low complexity" evidence="1">
    <location>
        <begin position="254"/>
        <end position="263"/>
    </location>
</feature>
<protein>
    <submittedName>
        <fullName evidence="2">Uncharacterized protein</fullName>
    </submittedName>
</protein>
<proteinExistence type="predicted"/>
<keyword evidence="3" id="KW-1185">Reference proteome</keyword>
<feature type="region of interest" description="Disordered" evidence="1">
    <location>
        <begin position="502"/>
        <end position="604"/>
    </location>
</feature>
<feature type="compositionally biased region" description="Polar residues" evidence="1">
    <location>
        <begin position="92"/>
        <end position="102"/>
    </location>
</feature>
<accession>A0A9P6B7T6</accession>
<evidence type="ECO:0000256" key="1">
    <source>
        <dbReference type="SAM" id="MobiDB-lite"/>
    </source>
</evidence>
<reference evidence="2" key="1">
    <citation type="journal article" date="2020" name="Nat. Commun.">
        <title>Large-scale genome sequencing of mycorrhizal fungi provides insights into the early evolution of symbiotic traits.</title>
        <authorList>
            <person name="Miyauchi S."/>
            <person name="Kiss E."/>
            <person name="Kuo A."/>
            <person name="Drula E."/>
            <person name="Kohler A."/>
            <person name="Sanchez-Garcia M."/>
            <person name="Morin E."/>
            <person name="Andreopoulos B."/>
            <person name="Barry K.W."/>
            <person name="Bonito G."/>
            <person name="Buee M."/>
            <person name="Carver A."/>
            <person name="Chen C."/>
            <person name="Cichocki N."/>
            <person name="Clum A."/>
            <person name="Culley D."/>
            <person name="Crous P.W."/>
            <person name="Fauchery L."/>
            <person name="Girlanda M."/>
            <person name="Hayes R.D."/>
            <person name="Keri Z."/>
            <person name="LaButti K."/>
            <person name="Lipzen A."/>
            <person name="Lombard V."/>
            <person name="Magnuson J."/>
            <person name="Maillard F."/>
            <person name="Murat C."/>
            <person name="Nolan M."/>
            <person name="Ohm R.A."/>
            <person name="Pangilinan J."/>
            <person name="Pereira M.F."/>
            <person name="Perotto S."/>
            <person name="Peter M."/>
            <person name="Pfister S."/>
            <person name="Riley R."/>
            <person name="Sitrit Y."/>
            <person name="Stielow J.B."/>
            <person name="Szollosi G."/>
            <person name="Zifcakova L."/>
            <person name="Stursova M."/>
            <person name="Spatafora J.W."/>
            <person name="Tedersoo L."/>
            <person name="Vaario L.M."/>
            <person name="Yamada A."/>
            <person name="Yan M."/>
            <person name="Wang P."/>
            <person name="Xu J."/>
            <person name="Bruns T."/>
            <person name="Baldrian P."/>
            <person name="Vilgalys R."/>
            <person name="Dunand C."/>
            <person name="Henrissat B."/>
            <person name="Grigoriev I.V."/>
            <person name="Hibbett D."/>
            <person name="Nagy L.G."/>
            <person name="Martin F.M."/>
        </authorList>
    </citation>
    <scope>NUCLEOTIDE SEQUENCE</scope>
    <source>
        <strain evidence="2">UP504</strain>
    </source>
</reference>
<feature type="compositionally biased region" description="Basic and acidic residues" evidence="1">
    <location>
        <begin position="105"/>
        <end position="125"/>
    </location>
</feature>
<feature type="compositionally biased region" description="Polar residues" evidence="1">
    <location>
        <begin position="193"/>
        <end position="210"/>
    </location>
</feature>
<feature type="compositionally biased region" description="Pro residues" evidence="1">
    <location>
        <begin position="338"/>
        <end position="347"/>
    </location>
</feature>
<feature type="region of interest" description="Disordered" evidence="1">
    <location>
        <begin position="450"/>
        <end position="479"/>
    </location>
</feature>
<evidence type="ECO:0000313" key="2">
    <source>
        <dbReference type="EMBL" id="KAF9518550.1"/>
    </source>
</evidence>
<name>A0A9P6B7T6_9AGAM</name>